<evidence type="ECO:0000256" key="3">
    <source>
        <dbReference type="ARBA" id="ARBA00023110"/>
    </source>
</evidence>
<keyword evidence="3 5" id="KW-0697">Rotamase</keyword>
<dbReference type="PRINTS" id="PR00153">
    <property type="entry name" value="CSAPPISMRASE"/>
</dbReference>
<keyword evidence="5" id="KW-0732">Signal</keyword>
<evidence type="ECO:0000256" key="4">
    <source>
        <dbReference type="ARBA" id="ARBA00023235"/>
    </source>
</evidence>
<evidence type="ECO:0000256" key="1">
    <source>
        <dbReference type="ARBA" id="ARBA00002388"/>
    </source>
</evidence>
<organism evidence="7 8">
    <name type="scientific">Methylorubrum populi</name>
    <dbReference type="NCBI Taxonomy" id="223967"/>
    <lineage>
        <taxon>Bacteria</taxon>
        <taxon>Pseudomonadati</taxon>
        <taxon>Pseudomonadota</taxon>
        <taxon>Alphaproteobacteria</taxon>
        <taxon>Hyphomicrobiales</taxon>
        <taxon>Methylobacteriaceae</taxon>
        <taxon>Methylorubrum</taxon>
    </lineage>
</organism>
<evidence type="ECO:0000256" key="5">
    <source>
        <dbReference type="RuleBase" id="RU363019"/>
    </source>
</evidence>
<dbReference type="CDD" id="cd00317">
    <property type="entry name" value="cyclophilin"/>
    <property type="match status" value="1"/>
</dbReference>
<protein>
    <recommendedName>
        <fullName evidence="5">Peptidyl-prolyl cis-trans isomerase</fullName>
        <shortName evidence="5">PPIase</shortName>
        <ecNumber evidence="5">5.2.1.8</ecNumber>
    </recommendedName>
</protein>
<comment type="similarity">
    <text evidence="2 5">Belongs to the cyclophilin-type PPIase family.</text>
</comment>
<dbReference type="InterPro" id="IPR024936">
    <property type="entry name" value="Cyclophilin-type_PPIase"/>
</dbReference>
<evidence type="ECO:0000313" key="7">
    <source>
        <dbReference type="EMBL" id="HJE24394.1"/>
    </source>
</evidence>
<feature type="chain" id="PRO_5038165906" description="Peptidyl-prolyl cis-trans isomerase" evidence="5">
    <location>
        <begin position="29"/>
        <end position="185"/>
    </location>
</feature>
<dbReference type="InterPro" id="IPR029000">
    <property type="entry name" value="Cyclophilin-like_dom_sf"/>
</dbReference>
<dbReference type="SUPFAM" id="SSF50891">
    <property type="entry name" value="Cyclophilin-like"/>
    <property type="match status" value="1"/>
</dbReference>
<dbReference type="PROSITE" id="PS00170">
    <property type="entry name" value="CSA_PPIASE_1"/>
    <property type="match status" value="1"/>
</dbReference>
<dbReference type="PANTHER" id="PTHR45625:SF4">
    <property type="entry name" value="PEPTIDYLPROLYL ISOMERASE DOMAIN AND WD REPEAT-CONTAINING PROTEIN 1"/>
    <property type="match status" value="1"/>
</dbReference>
<dbReference type="InterPro" id="IPR044666">
    <property type="entry name" value="Cyclophilin_A-like"/>
</dbReference>
<dbReference type="PANTHER" id="PTHR45625">
    <property type="entry name" value="PEPTIDYL-PROLYL CIS-TRANS ISOMERASE-RELATED"/>
    <property type="match status" value="1"/>
</dbReference>
<dbReference type="GO" id="GO:0006457">
    <property type="term" value="P:protein folding"/>
    <property type="evidence" value="ECO:0007669"/>
    <property type="project" value="InterPro"/>
</dbReference>
<dbReference type="PIRSF" id="PIRSF001467">
    <property type="entry name" value="Peptidylpro_ismrse"/>
    <property type="match status" value="1"/>
</dbReference>
<dbReference type="PROSITE" id="PS50072">
    <property type="entry name" value="CSA_PPIASE_2"/>
    <property type="match status" value="1"/>
</dbReference>
<sequence length="185" mass="19532">MNRRHAVFGLALGAAFSAALSVSAPAWAGENTVYLDTKDGRVTIELRPEIAPKHVKQIKTLVSQGFYDGLKFHRVIDGFMVQTGDPKGNGTGGSSLPNIPKEFSSAPFKRGTVGMARSGDPNSANSQFFICIGDAEFLNNNYTVVGVVTSGMDVVDKIKKGSKADNGAVQNPDKIVKMTLAGGGQ</sequence>
<name>A0A921E331_9HYPH</name>
<comment type="caution">
    <text evidence="7">The sequence shown here is derived from an EMBL/GenBank/DDBJ whole genome shotgun (WGS) entry which is preliminary data.</text>
</comment>
<evidence type="ECO:0000313" key="8">
    <source>
        <dbReference type="Proteomes" id="UP000742631"/>
    </source>
</evidence>
<evidence type="ECO:0000259" key="6">
    <source>
        <dbReference type="PROSITE" id="PS50072"/>
    </source>
</evidence>
<dbReference type="EMBL" id="DYYG01000035">
    <property type="protein sequence ID" value="HJE24394.1"/>
    <property type="molecule type" value="Genomic_DNA"/>
</dbReference>
<accession>A0A921E331</accession>
<dbReference type="Pfam" id="PF00160">
    <property type="entry name" value="Pro_isomerase"/>
    <property type="match status" value="1"/>
</dbReference>
<feature type="domain" description="PPIase cyclophilin-type" evidence="6">
    <location>
        <begin position="40"/>
        <end position="183"/>
    </location>
</feature>
<dbReference type="InterPro" id="IPR002130">
    <property type="entry name" value="Cyclophilin-type_PPIase_dom"/>
</dbReference>
<comment type="catalytic activity">
    <reaction evidence="5">
        <text>[protein]-peptidylproline (omega=180) = [protein]-peptidylproline (omega=0)</text>
        <dbReference type="Rhea" id="RHEA:16237"/>
        <dbReference type="Rhea" id="RHEA-COMP:10747"/>
        <dbReference type="Rhea" id="RHEA-COMP:10748"/>
        <dbReference type="ChEBI" id="CHEBI:83833"/>
        <dbReference type="ChEBI" id="CHEBI:83834"/>
        <dbReference type="EC" id="5.2.1.8"/>
    </reaction>
</comment>
<dbReference type="EC" id="5.2.1.8" evidence="5"/>
<proteinExistence type="inferred from homology"/>
<reference evidence="7" key="1">
    <citation type="journal article" date="2021" name="PeerJ">
        <title>Extensive microbial diversity within the chicken gut microbiome revealed by metagenomics and culture.</title>
        <authorList>
            <person name="Gilroy R."/>
            <person name="Ravi A."/>
            <person name="Getino M."/>
            <person name="Pursley I."/>
            <person name="Horton D.L."/>
            <person name="Alikhan N.F."/>
            <person name="Baker D."/>
            <person name="Gharbi K."/>
            <person name="Hall N."/>
            <person name="Watson M."/>
            <person name="Adriaenssens E.M."/>
            <person name="Foster-Nyarko E."/>
            <person name="Jarju S."/>
            <person name="Secka A."/>
            <person name="Antonio M."/>
            <person name="Oren A."/>
            <person name="Chaudhuri R.R."/>
            <person name="La Ragione R."/>
            <person name="Hildebrand F."/>
            <person name="Pallen M.J."/>
        </authorList>
    </citation>
    <scope>NUCLEOTIDE SEQUENCE</scope>
    <source>
        <strain evidence="7">316</strain>
    </source>
</reference>
<comment type="function">
    <text evidence="1 5">PPIases accelerate the folding of proteins. It catalyzes the cis-trans isomerization of proline imidic peptide bonds in oligopeptides.</text>
</comment>
<reference evidence="7" key="2">
    <citation type="submission" date="2021-09" db="EMBL/GenBank/DDBJ databases">
        <authorList>
            <person name="Gilroy R."/>
        </authorList>
    </citation>
    <scope>NUCLEOTIDE SEQUENCE</scope>
    <source>
        <strain evidence="7">316</strain>
    </source>
</reference>
<dbReference type="AlphaFoldDB" id="A0A921E331"/>
<evidence type="ECO:0000256" key="2">
    <source>
        <dbReference type="ARBA" id="ARBA00007365"/>
    </source>
</evidence>
<dbReference type="Proteomes" id="UP000742631">
    <property type="component" value="Unassembled WGS sequence"/>
</dbReference>
<dbReference type="Gene3D" id="2.40.100.10">
    <property type="entry name" value="Cyclophilin-like"/>
    <property type="match status" value="1"/>
</dbReference>
<feature type="signal peptide" evidence="5">
    <location>
        <begin position="1"/>
        <end position="28"/>
    </location>
</feature>
<dbReference type="InterPro" id="IPR020892">
    <property type="entry name" value="Cyclophilin-type_PPIase_CS"/>
</dbReference>
<keyword evidence="4 5" id="KW-0413">Isomerase</keyword>
<gene>
    <name evidence="7" type="ORF">K8W01_12120</name>
</gene>
<dbReference type="GO" id="GO:0003755">
    <property type="term" value="F:peptidyl-prolyl cis-trans isomerase activity"/>
    <property type="evidence" value="ECO:0007669"/>
    <property type="project" value="UniProtKB-UniRule"/>
</dbReference>